<dbReference type="Proteomes" id="UP000694892">
    <property type="component" value="Chromosome 2S"/>
</dbReference>
<name>A0A974HWB8_XENLA</name>
<reference evidence="2" key="1">
    <citation type="journal article" date="2016" name="Nature">
        <title>Genome evolution in the allotetraploid frog Xenopus laevis.</title>
        <authorList>
            <person name="Session A.M."/>
            <person name="Uno Y."/>
            <person name="Kwon T."/>
            <person name="Chapman J.A."/>
            <person name="Toyoda A."/>
            <person name="Takahashi S."/>
            <person name="Fukui A."/>
            <person name="Hikosaka A."/>
            <person name="Suzuki A."/>
            <person name="Kondo M."/>
            <person name="van Heeringen S.J."/>
            <person name="Quigley I."/>
            <person name="Heinz S."/>
            <person name="Ogino H."/>
            <person name="Ochi H."/>
            <person name="Hellsten U."/>
            <person name="Lyons J.B."/>
            <person name="Simakov O."/>
            <person name="Putnam N."/>
            <person name="Stites J."/>
            <person name="Kuroki Y."/>
            <person name="Tanaka T."/>
            <person name="Michiue T."/>
            <person name="Watanabe M."/>
            <person name="Bogdanovic O."/>
            <person name="Lister R."/>
            <person name="Georgiou G."/>
            <person name="Paranjpe S.S."/>
            <person name="van Kruijsbergen I."/>
            <person name="Shu S."/>
            <person name="Carlson J."/>
            <person name="Kinoshita T."/>
            <person name="Ohta Y."/>
            <person name="Mawaribuchi S."/>
            <person name="Jenkins J."/>
            <person name="Grimwood J."/>
            <person name="Schmutz J."/>
            <person name="Mitros T."/>
            <person name="Mozaffari S.V."/>
            <person name="Suzuki Y."/>
            <person name="Haramoto Y."/>
            <person name="Yamamoto T.S."/>
            <person name="Takagi C."/>
            <person name="Heald R."/>
            <person name="Miller K."/>
            <person name="Haudenschild C."/>
            <person name="Kitzman J."/>
            <person name="Nakayama T."/>
            <person name="Izutsu Y."/>
            <person name="Robert J."/>
            <person name="Fortriede J."/>
            <person name="Burns K."/>
            <person name="Lotay V."/>
            <person name="Karimi K."/>
            <person name="Yasuoka Y."/>
            <person name="Dichmann D.S."/>
            <person name="Flajnik M.F."/>
            <person name="Houston D.W."/>
            <person name="Shendure J."/>
            <person name="DuPasquier L."/>
            <person name="Vize P.D."/>
            <person name="Zorn A.M."/>
            <person name="Ito M."/>
            <person name="Marcotte E.M."/>
            <person name="Wallingford J.B."/>
            <person name="Ito Y."/>
            <person name="Asashima M."/>
            <person name="Ueno N."/>
            <person name="Matsuda Y."/>
            <person name="Veenstra G.J."/>
            <person name="Fujiyama A."/>
            <person name="Harland R.M."/>
            <person name="Taira M."/>
            <person name="Rokhsar D.S."/>
        </authorList>
    </citation>
    <scope>NUCLEOTIDE SEQUENCE [LARGE SCALE GENOMIC DNA]</scope>
    <source>
        <strain evidence="2">J</strain>
    </source>
</reference>
<evidence type="ECO:0000313" key="2">
    <source>
        <dbReference type="Proteomes" id="UP000694892"/>
    </source>
</evidence>
<evidence type="ECO:0000313" key="1">
    <source>
        <dbReference type="EMBL" id="OCT92749.1"/>
    </source>
</evidence>
<protein>
    <submittedName>
        <fullName evidence="1">Uncharacterized protein</fullName>
    </submittedName>
</protein>
<gene>
    <name evidence="1" type="ORF">XELAEV_18015812mg</name>
</gene>
<accession>A0A974HWB8</accession>
<sequence>MCELTAYKAGISEAPVVQIYSCVNIPVETCSGNTKASAHRLLFRQNNTEIRIILARRKWCIMGLARLNGSTSHPTCTFSL</sequence>
<proteinExistence type="predicted"/>
<organism evidence="1 2">
    <name type="scientific">Xenopus laevis</name>
    <name type="common">African clawed frog</name>
    <dbReference type="NCBI Taxonomy" id="8355"/>
    <lineage>
        <taxon>Eukaryota</taxon>
        <taxon>Metazoa</taxon>
        <taxon>Chordata</taxon>
        <taxon>Craniata</taxon>
        <taxon>Vertebrata</taxon>
        <taxon>Euteleostomi</taxon>
        <taxon>Amphibia</taxon>
        <taxon>Batrachia</taxon>
        <taxon>Anura</taxon>
        <taxon>Pipoidea</taxon>
        <taxon>Pipidae</taxon>
        <taxon>Xenopodinae</taxon>
        <taxon>Xenopus</taxon>
        <taxon>Xenopus</taxon>
    </lineage>
</organism>
<dbReference type="EMBL" id="CM004469">
    <property type="protein sequence ID" value="OCT92749.1"/>
    <property type="molecule type" value="Genomic_DNA"/>
</dbReference>
<dbReference type="AlphaFoldDB" id="A0A974HWB8"/>